<gene>
    <name evidence="3" type="ORF">COT65_00720</name>
</gene>
<dbReference type="GO" id="GO:0005840">
    <property type="term" value="C:ribosome"/>
    <property type="evidence" value="ECO:0007669"/>
    <property type="project" value="UniProtKB-KW"/>
</dbReference>
<evidence type="ECO:0000313" key="4">
    <source>
        <dbReference type="Proteomes" id="UP000230033"/>
    </source>
</evidence>
<accession>A0A2H0WN69</accession>
<evidence type="ECO:0008006" key="5">
    <source>
        <dbReference type="Google" id="ProtNLM"/>
    </source>
</evidence>
<evidence type="ECO:0000256" key="2">
    <source>
        <dbReference type="ARBA" id="ARBA00023274"/>
    </source>
</evidence>
<dbReference type="Gene3D" id="2.30.170.40">
    <property type="entry name" value="Ribosomal protein L28/L24"/>
    <property type="match status" value="1"/>
</dbReference>
<keyword evidence="1" id="KW-0689">Ribosomal protein</keyword>
<sequence length="76" mass="8622">MAYRCDGCDKKRLYSRKVAHKPGVAGGQWKKRAPSTHKISLPNLHAYKGQRLCTKCLRRAKKLAPVVRTSQKTSQE</sequence>
<evidence type="ECO:0000256" key="1">
    <source>
        <dbReference type="ARBA" id="ARBA00022980"/>
    </source>
</evidence>
<evidence type="ECO:0000313" key="3">
    <source>
        <dbReference type="EMBL" id="PIS14083.1"/>
    </source>
</evidence>
<organism evidence="3 4">
    <name type="scientific">Candidatus Shapirobacteria bacterium CG09_land_8_20_14_0_10_47_13</name>
    <dbReference type="NCBI Taxonomy" id="1974481"/>
    <lineage>
        <taxon>Bacteria</taxon>
        <taxon>Candidatus Shapironibacteriota</taxon>
    </lineage>
</organism>
<keyword evidence="2" id="KW-0687">Ribonucleoprotein</keyword>
<dbReference type="AlphaFoldDB" id="A0A2H0WN69"/>
<protein>
    <recommendedName>
        <fullName evidence="5">50S ribosomal protein L28</fullName>
    </recommendedName>
</protein>
<reference evidence="4" key="1">
    <citation type="submission" date="2017-09" db="EMBL/GenBank/DDBJ databases">
        <title>Depth-based differentiation of microbial function through sediment-hosted aquifers and enrichment of novel symbionts in the deep terrestrial subsurface.</title>
        <authorList>
            <person name="Probst A.J."/>
            <person name="Ladd B."/>
            <person name="Jarett J.K."/>
            <person name="Geller-Mcgrath D.E."/>
            <person name="Sieber C.M.K."/>
            <person name="Emerson J.B."/>
            <person name="Anantharaman K."/>
            <person name="Thomas B.C."/>
            <person name="Malmstrom R."/>
            <person name="Stieglmeier M."/>
            <person name="Klingl A."/>
            <person name="Woyke T."/>
            <person name="Ryan C.M."/>
            <person name="Banfield J.F."/>
        </authorList>
    </citation>
    <scope>NUCLEOTIDE SEQUENCE [LARGE SCALE GENOMIC DNA]</scope>
</reference>
<name>A0A2H0WN69_9BACT</name>
<dbReference type="InterPro" id="IPR034704">
    <property type="entry name" value="Ribosomal_bL28/bL31-like_sf"/>
</dbReference>
<dbReference type="GO" id="GO:1990904">
    <property type="term" value="C:ribonucleoprotein complex"/>
    <property type="evidence" value="ECO:0007669"/>
    <property type="project" value="UniProtKB-KW"/>
</dbReference>
<dbReference type="EMBL" id="PEZJ01000009">
    <property type="protein sequence ID" value="PIS14083.1"/>
    <property type="molecule type" value="Genomic_DNA"/>
</dbReference>
<dbReference type="Proteomes" id="UP000230033">
    <property type="component" value="Unassembled WGS sequence"/>
</dbReference>
<dbReference type="GO" id="GO:0003735">
    <property type="term" value="F:structural constituent of ribosome"/>
    <property type="evidence" value="ECO:0007669"/>
    <property type="project" value="InterPro"/>
</dbReference>
<dbReference type="InterPro" id="IPR037147">
    <property type="entry name" value="Ribosomal_bL28_sf"/>
</dbReference>
<comment type="caution">
    <text evidence="3">The sequence shown here is derived from an EMBL/GenBank/DDBJ whole genome shotgun (WGS) entry which is preliminary data.</text>
</comment>
<proteinExistence type="predicted"/>
<dbReference type="SUPFAM" id="SSF143800">
    <property type="entry name" value="L28p-like"/>
    <property type="match status" value="1"/>
</dbReference>